<dbReference type="SMART" id="SM00736">
    <property type="entry name" value="CADG"/>
    <property type="match status" value="1"/>
</dbReference>
<keyword evidence="3" id="KW-1185">Reference proteome</keyword>
<feature type="non-terminal residue" evidence="2">
    <location>
        <position position="1"/>
    </location>
</feature>
<reference evidence="2" key="1">
    <citation type="submission" date="2012-11" db="EMBL/GenBank/DDBJ databases">
        <title>Permanent draft genomes of Rhodopirellula europaea strain SH398 and 6C.</title>
        <authorList>
            <person name="Richter M."/>
            <person name="Richter-Heitmann T."/>
            <person name="Frank C."/>
            <person name="Harder J."/>
            <person name="Glockner F.O."/>
        </authorList>
    </citation>
    <scope>NUCLEOTIDE SEQUENCE</scope>
    <source>
        <strain evidence="2">6C</strain>
    </source>
</reference>
<dbReference type="GO" id="GO:0016020">
    <property type="term" value="C:membrane"/>
    <property type="evidence" value="ECO:0007669"/>
    <property type="project" value="InterPro"/>
</dbReference>
<feature type="domain" description="Dystroglycan-type cadherin-like" evidence="1">
    <location>
        <begin position="171"/>
        <end position="265"/>
    </location>
</feature>
<evidence type="ECO:0000313" key="2">
    <source>
        <dbReference type="EMBL" id="EMB18324.1"/>
    </source>
</evidence>
<dbReference type="Proteomes" id="UP000011529">
    <property type="component" value="Unassembled WGS sequence"/>
</dbReference>
<name>M2B801_9BACT</name>
<proteinExistence type="predicted"/>
<dbReference type="EMBL" id="ANMO01000051">
    <property type="protein sequence ID" value="EMB18324.1"/>
    <property type="molecule type" value="Genomic_DNA"/>
</dbReference>
<dbReference type="InterPro" id="IPR041690">
    <property type="entry name" value="Cadherin_5"/>
</dbReference>
<evidence type="ECO:0000313" key="3">
    <source>
        <dbReference type="Proteomes" id="UP000011529"/>
    </source>
</evidence>
<organism evidence="2 3">
    <name type="scientific">Rhodopirellula europaea 6C</name>
    <dbReference type="NCBI Taxonomy" id="1263867"/>
    <lineage>
        <taxon>Bacteria</taxon>
        <taxon>Pseudomonadati</taxon>
        <taxon>Planctomycetota</taxon>
        <taxon>Planctomycetia</taxon>
        <taxon>Pirellulales</taxon>
        <taxon>Pirellulaceae</taxon>
        <taxon>Rhodopirellula</taxon>
    </lineage>
</organism>
<feature type="non-terminal residue" evidence="2">
    <location>
        <position position="672"/>
    </location>
</feature>
<protein>
    <submittedName>
        <fullName evidence="2">Protein containing Dystroglycan-type cadherin-like domain protein</fullName>
    </submittedName>
</protein>
<dbReference type="InterPro" id="IPR013783">
    <property type="entry name" value="Ig-like_fold"/>
</dbReference>
<dbReference type="NCBIfam" id="NF012211">
    <property type="entry name" value="tand_rpt_95"/>
    <property type="match status" value="2"/>
</dbReference>
<gene>
    <name evidence="2" type="ORF">RE6C_00945</name>
</gene>
<dbReference type="Pfam" id="PF05345">
    <property type="entry name" value="He_PIG"/>
    <property type="match status" value="1"/>
</dbReference>
<dbReference type="InterPro" id="IPR006644">
    <property type="entry name" value="Cadg"/>
</dbReference>
<comment type="caution">
    <text evidence="2">The sequence shown here is derived from an EMBL/GenBank/DDBJ whole genome shotgun (WGS) entry which is preliminary data.</text>
</comment>
<dbReference type="AlphaFoldDB" id="M2B801"/>
<dbReference type="Gene3D" id="2.60.40.3440">
    <property type="match status" value="2"/>
</dbReference>
<reference evidence="2" key="2">
    <citation type="journal article" date="2013" name="Mar. Genomics">
        <title>Expression of sulfatases in Rhodopirellula baltica and the diversity of sulfatases in the genus Rhodopirellula.</title>
        <authorList>
            <person name="Wegner C.E."/>
            <person name="Richter-Heitmann T."/>
            <person name="Klindworth A."/>
            <person name="Klockow C."/>
            <person name="Richter M."/>
            <person name="Achstetter T."/>
            <person name="Glockner F.O."/>
            <person name="Harder J."/>
        </authorList>
    </citation>
    <scope>NUCLEOTIDE SEQUENCE [LARGE SCALE GENOMIC DNA]</scope>
    <source>
        <strain evidence="2">6C</strain>
    </source>
</reference>
<sequence>NLTVTPVNDAPVAADLDLATNFDDPIPATLPGDLELKIVNVYSAMPAPGDEILVSELGFDVDSTLTPASFDFGFSNPTAPRATVTIGGVPVNPDVLLSDLGITYVGNSVEGILTINPTGSSVMQGLAAGEIAIVNVKFDVFDDESLNETGNIKFKVIGVNEAPTLGLDGSNQPIGIDDQTATEDSAFSLAVAGDVFVDVDGDPLTLTATGLPGWLSFDGTTFTGTPGNDDVTSTPATITVTATDPSGEIVSTMFDITVVNTNDAPEVSGPVDLGSIPEDSAGRTITAAQLLANASDIDLPAQTLSVSSLTLDTAGAGVLLGTGPWTFVPNPNFNGEVSFSYDVTDSATPTAGVVSATATLVITPASDSDNIDPNGEIDPSGLTGGAPGGNLLIGTGIPGDGLVIATDAVDAPGLEIALRADMRFVGPAPAPRDPSDPTRFIVGAGEAGNGPNSNGTSGDFDDNWARWNVIVAINTATDGGSQKIGDSRFSLSVRNETTGEVLGESTLQQLLLASIGPDFTPTDFANTNAGSIYQGSLNFEGLFPTDFDPSDSAVYSISITAEDPQTGSPLVASRIELQTNTAPVAVNDSAAGTEDTPVTFAASEMLGNDTDPDGNMLSIKSVADGSNGSVVLNGDGSVTFTPDANFNGVADFTYVATDGLTFEGDSDPATVM</sequence>
<accession>M2B801</accession>
<evidence type="ECO:0000259" key="1">
    <source>
        <dbReference type="SMART" id="SM00736"/>
    </source>
</evidence>
<dbReference type="SUPFAM" id="SSF49313">
    <property type="entry name" value="Cadherin-like"/>
    <property type="match status" value="1"/>
</dbReference>
<dbReference type="InterPro" id="IPR015919">
    <property type="entry name" value="Cadherin-like_sf"/>
</dbReference>
<dbReference type="Gene3D" id="2.60.40.10">
    <property type="entry name" value="Immunoglobulins"/>
    <property type="match status" value="1"/>
</dbReference>
<dbReference type="GO" id="GO:0005509">
    <property type="term" value="F:calcium ion binding"/>
    <property type="evidence" value="ECO:0007669"/>
    <property type="project" value="InterPro"/>
</dbReference>
<dbReference type="Pfam" id="PF17892">
    <property type="entry name" value="Cadherin_5"/>
    <property type="match status" value="2"/>
</dbReference>